<protein>
    <recommendedName>
        <fullName evidence="1">Endonuclease/exonuclease/phosphatase domain-containing protein</fullName>
    </recommendedName>
</protein>
<name>A0A3M6TIM7_POCDA</name>
<accession>A0A3M6TIM7</accession>
<dbReference type="InterPro" id="IPR036691">
    <property type="entry name" value="Endo/exonu/phosph_ase_sf"/>
</dbReference>
<dbReference type="PANTHER" id="PTHR33395">
    <property type="entry name" value="TRANSCRIPTASE, PUTATIVE-RELATED-RELATED"/>
    <property type="match status" value="1"/>
</dbReference>
<feature type="domain" description="Endonuclease/exonuclease/phosphatase" evidence="1">
    <location>
        <begin position="109"/>
        <end position="215"/>
    </location>
</feature>
<organism evidence="2 3">
    <name type="scientific">Pocillopora damicornis</name>
    <name type="common">Cauliflower coral</name>
    <name type="synonym">Millepora damicornis</name>
    <dbReference type="NCBI Taxonomy" id="46731"/>
    <lineage>
        <taxon>Eukaryota</taxon>
        <taxon>Metazoa</taxon>
        <taxon>Cnidaria</taxon>
        <taxon>Anthozoa</taxon>
        <taxon>Hexacorallia</taxon>
        <taxon>Scleractinia</taxon>
        <taxon>Astrocoeniina</taxon>
        <taxon>Pocilloporidae</taxon>
        <taxon>Pocillopora</taxon>
    </lineage>
</organism>
<dbReference type="STRING" id="46731.A0A3M6TIM7"/>
<evidence type="ECO:0000259" key="1">
    <source>
        <dbReference type="Pfam" id="PF14529"/>
    </source>
</evidence>
<dbReference type="EMBL" id="RCHS01003521">
    <property type="protein sequence ID" value="RMX41169.1"/>
    <property type="molecule type" value="Genomic_DNA"/>
</dbReference>
<dbReference type="Proteomes" id="UP000275408">
    <property type="component" value="Unassembled WGS sequence"/>
</dbReference>
<evidence type="ECO:0000313" key="3">
    <source>
        <dbReference type="Proteomes" id="UP000275408"/>
    </source>
</evidence>
<keyword evidence="3" id="KW-1185">Reference proteome</keyword>
<comment type="caution">
    <text evidence="2">The sequence shown here is derived from an EMBL/GenBank/DDBJ whole genome shotgun (WGS) entry which is preliminary data.</text>
</comment>
<gene>
    <name evidence="2" type="ORF">pdam_00019186</name>
</gene>
<dbReference type="OrthoDB" id="5960351at2759"/>
<evidence type="ECO:0000313" key="2">
    <source>
        <dbReference type="EMBL" id="RMX41169.1"/>
    </source>
</evidence>
<reference evidence="2 3" key="1">
    <citation type="journal article" date="2018" name="Sci. Rep.">
        <title>Comparative analysis of the Pocillopora damicornis genome highlights role of immune system in coral evolution.</title>
        <authorList>
            <person name="Cunning R."/>
            <person name="Bay R.A."/>
            <person name="Gillette P."/>
            <person name="Baker A.C."/>
            <person name="Traylor-Knowles N."/>
        </authorList>
    </citation>
    <scope>NUCLEOTIDE SEQUENCE [LARGE SCALE GENOMIC DNA]</scope>
    <source>
        <strain evidence="2">RSMAS</strain>
        <tissue evidence="2">Whole animal</tissue>
    </source>
</reference>
<dbReference type="AlphaFoldDB" id="A0A3M6TIM7"/>
<feature type="non-terminal residue" evidence="2">
    <location>
        <position position="390"/>
    </location>
</feature>
<dbReference type="GO" id="GO:0003824">
    <property type="term" value="F:catalytic activity"/>
    <property type="evidence" value="ECO:0007669"/>
    <property type="project" value="InterPro"/>
</dbReference>
<sequence>MKCRPMNVRSLKSREHFCLVEDTILHNGFDIFTVSETWADLSVSDASLEISGYQLFRQDRGQHKAGGGLCTYAKSNLKITVLENLSSACDDDFQQLWLRVQCRKYKSFLICNTYRPPQTPSTCFESLANSLTDALLLDLNDVFLGDLNCNLLAPDPETTSLQTFISTFILQQLVKKPTRITETTKSLIDVILTTNTDIVSLSDVLTCSVSDHHLVYLVLTLKTLRLEPSYVTIRSYANYNAKQFNEDLSLVPFHIISMFDDFDDQVETFNALFTDILDDKAPLKRVKITSRPNPFISAEIRQLMKNWDQWHRQEVKRELRIAEKSYVRSQLLQNKGNTIAIWNIINNCLPKKSKSRSIIPDNPISLANGFNEYLTSVGSSAAQEAYDLAC</sequence>
<dbReference type="InterPro" id="IPR005135">
    <property type="entry name" value="Endo/exonuclease/phosphatase"/>
</dbReference>
<dbReference type="Pfam" id="PF14529">
    <property type="entry name" value="Exo_endo_phos_2"/>
    <property type="match status" value="1"/>
</dbReference>
<dbReference type="Gene3D" id="3.60.10.10">
    <property type="entry name" value="Endonuclease/exonuclease/phosphatase"/>
    <property type="match status" value="1"/>
</dbReference>
<dbReference type="SUPFAM" id="SSF56219">
    <property type="entry name" value="DNase I-like"/>
    <property type="match status" value="1"/>
</dbReference>
<proteinExistence type="predicted"/>
<dbReference type="PANTHER" id="PTHR33395:SF22">
    <property type="entry name" value="REVERSE TRANSCRIPTASE DOMAIN-CONTAINING PROTEIN"/>
    <property type="match status" value="1"/>
</dbReference>